<dbReference type="EMBL" id="JAAABI010000001">
    <property type="protein sequence ID" value="NAY90975.1"/>
    <property type="molecule type" value="Genomic_DNA"/>
</dbReference>
<sequence>MSRKLLVIGYVWPEPKTTAAGQRMLQLLQAFLDFEYQITFASTALKTLHSFDLDDLGIQTVGIKLNHASFDTFVKALNPDTVIFDRFMVEEQFGWRVAEQVPKAFRILNTEDLHSLRKTREVCHKKREEFTLEKWKANDITKREVASIYRSDLSLLVSTYEMELLMGQLKLPEQILMHLPFMLPESTEKTIASWPSFDERAGFITYGSGKHEPNVDAIIHLKQTIWPLIRKELPQATLKVFGSYFPKQVLEMHKPEEGFHIMGWVDDLDKEIQKSRVCLAPLRFGAGIKGKLVQAMKNGTPSVTTVIGAEGMMHQDADWPGSIISAPEAFASAAVQLHQNYEAWRAASERGKELIQQYFSKRRWSKQLNSRLEELSTNLDPHRSENFMGSLLQYHTLASTKYMGKWIAEKNSN</sequence>
<dbReference type="Gene3D" id="3.40.50.2000">
    <property type="entry name" value="Glycogen Phosphorylase B"/>
    <property type="match status" value="1"/>
</dbReference>
<dbReference type="SUPFAM" id="SSF53756">
    <property type="entry name" value="UDP-Glycosyltransferase/glycogen phosphorylase"/>
    <property type="match status" value="1"/>
</dbReference>
<dbReference type="RefSeq" id="WP_166522366.1">
    <property type="nucleotide sequence ID" value="NZ_JAAABI010000001.1"/>
</dbReference>
<name>A0A964T9Z5_9FLAO</name>
<evidence type="ECO:0000313" key="2">
    <source>
        <dbReference type="Proteomes" id="UP000667650"/>
    </source>
</evidence>
<organism evidence="1 2">
    <name type="scientific">Flagellimonas ochracea</name>
    <dbReference type="NCBI Taxonomy" id="2696472"/>
    <lineage>
        <taxon>Bacteria</taxon>
        <taxon>Pseudomonadati</taxon>
        <taxon>Bacteroidota</taxon>
        <taxon>Flavobacteriia</taxon>
        <taxon>Flavobacteriales</taxon>
        <taxon>Flavobacteriaceae</taxon>
        <taxon>Flagellimonas</taxon>
    </lineage>
</organism>
<proteinExistence type="predicted"/>
<dbReference type="AlphaFoldDB" id="A0A964T9Z5"/>
<gene>
    <name evidence="1" type="ORF">GTQ34_03500</name>
</gene>
<keyword evidence="2" id="KW-1185">Reference proteome</keyword>
<reference evidence="1" key="1">
    <citation type="submission" date="2020-01" db="EMBL/GenBank/DDBJ databases">
        <title>Muricauda ochracea sp. nov., isolated from a tidal flat of Garorim bay in Korea.</title>
        <authorList>
            <person name="Kim D."/>
            <person name="Yoo Y."/>
            <person name="Kim J.-J."/>
        </authorList>
    </citation>
    <scope>NUCLEOTIDE SEQUENCE</scope>
    <source>
        <strain evidence="1">JGD-17</strain>
    </source>
</reference>
<comment type="caution">
    <text evidence="1">The sequence shown here is derived from an EMBL/GenBank/DDBJ whole genome shotgun (WGS) entry which is preliminary data.</text>
</comment>
<accession>A0A964T9Z5</accession>
<dbReference type="Pfam" id="PF13692">
    <property type="entry name" value="Glyco_trans_1_4"/>
    <property type="match status" value="1"/>
</dbReference>
<dbReference type="Proteomes" id="UP000667650">
    <property type="component" value="Unassembled WGS sequence"/>
</dbReference>
<protein>
    <submittedName>
        <fullName evidence="1">Glycosyltransferase</fullName>
    </submittedName>
</protein>
<evidence type="ECO:0000313" key="1">
    <source>
        <dbReference type="EMBL" id="NAY90975.1"/>
    </source>
</evidence>